<keyword evidence="1" id="KW-1133">Transmembrane helix</keyword>
<evidence type="ECO:0000256" key="1">
    <source>
        <dbReference type="SAM" id="Phobius"/>
    </source>
</evidence>
<dbReference type="InterPro" id="IPR005135">
    <property type="entry name" value="Endo/exonuclease/phosphatase"/>
</dbReference>
<feature type="transmembrane region" description="Helical" evidence="1">
    <location>
        <begin position="71"/>
        <end position="89"/>
    </location>
</feature>
<dbReference type="GO" id="GO:0003824">
    <property type="term" value="F:catalytic activity"/>
    <property type="evidence" value="ECO:0007669"/>
    <property type="project" value="InterPro"/>
</dbReference>
<evidence type="ECO:0000259" key="2">
    <source>
        <dbReference type="Pfam" id="PF03372"/>
    </source>
</evidence>
<dbReference type="RefSeq" id="WP_119431181.1">
    <property type="nucleotide sequence ID" value="NZ_QWGE01000002.1"/>
</dbReference>
<feature type="domain" description="Endonuclease/exonuclease/phosphatase" evidence="2">
    <location>
        <begin position="118"/>
        <end position="324"/>
    </location>
</feature>
<dbReference type="AlphaFoldDB" id="A0A399SDZ4"/>
<sequence length="335" mass="38070">MKEARKLGFYILLVIGTLLILATLLSLVYDVRFWFLKVLDFPRVQVLIGLTLTLILFVVVHTSKHWKVPSYLFLAGLISSISLQLYFVFPYTPLASKVIGTISPAEAENSHTVSLLLANVWMKNEQVNDFLETVNKADADVVLAMETNQWWTERLTPLHKVYPHRVIYPLDNTYGIALYSKLPLQNTQIKFLNHKEVPSIHTDIKISGNASFTLHAMHPVPPKPSKHPDNIGEKEVELLKVGRMVKQRQLPTVVAGDFNDVAWSNTSRLFGTQSNLGDVRIGRGLYNSFDAKSYIMRWPLDHVFVSGEFKVISLQKLPKFGSDHFPIYVELALTR</sequence>
<evidence type="ECO:0000313" key="3">
    <source>
        <dbReference type="EMBL" id="RIJ41431.1"/>
    </source>
</evidence>
<name>A0A399SDZ4_9BACT</name>
<dbReference type="Gene3D" id="3.60.10.10">
    <property type="entry name" value="Endonuclease/exonuclease/phosphatase"/>
    <property type="match status" value="1"/>
</dbReference>
<protein>
    <recommendedName>
        <fullName evidence="2">Endonuclease/exonuclease/phosphatase domain-containing protein</fullName>
    </recommendedName>
</protein>
<evidence type="ECO:0000313" key="4">
    <source>
        <dbReference type="Proteomes" id="UP000266005"/>
    </source>
</evidence>
<proteinExistence type="predicted"/>
<dbReference type="Proteomes" id="UP000266005">
    <property type="component" value="Unassembled WGS sequence"/>
</dbReference>
<organism evidence="3 4">
    <name type="scientific">Pontibacter oryzae</name>
    <dbReference type="NCBI Taxonomy" id="2304593"/>
    <lineage>
        <taxon>Bacteria</taxon>
        <taxon>Pseudomonadati</taxon>
        <taxon>Bacteroidota</taxon>
        <taxon>Cytophagia</taxon>
        <taxon>Cytophagales</taxon>
        <taxon>Hymenobacteraceae</taxon>
        <taxon>Pontibacter</taxon>
    </lineage>
</organism>
<keyword evidence="4" id="KW-1185">Reference proteome</keyword>
<accession>A0A399SDZ4</accession>
<dbReference type="InterPro" id="IPR036691">
    <property type="entry name" value="Endo/exonu/phosph_ase_sf"/>
</dbReference>
<feature type="transmembrane region" description="Helical" evidence="1">
    <location>
        <begin position="41"/>
        <end position="59"/>
    </location>
</feature>
<dbReference type="Pfam" id="PF03372">
    <property type="entry name" value="Exo_endo_phos"/>
    <property type="match status" value="1"/>
</dbReference>
<dbReference type="OrthoDB" id="9796594at2"/>
<feature type="transmembrane region" description="Helical" evidence="1">
    <location>
        <begin position="7"/>
        <end position="29"/>
    </location>
</feature>
<dbReference type="SUPFAM" id="SSF56219">
    <property type="entry name" value="DNase I-like"/>
    <property type="match status" value="1"/>
</dbReference>
<comment type="caution">
    <text evidence="3">The sequence shown here is derived from an EMBL/GenBank/DDBJ whole genome shotgun (WGS) entry which is preliminary data.</text>
</comment>
<reference evidence="4" key="1">
    <citation type="submission" date="2018-08" db="EMBL/GenBank/DDBJ databases">
        <title>Mucilaginibacter sp. MYSH2.</title>
        <authorList>
            <person name="Seo T."/>
        </authorList>
    </citation>
    <scope>NUCLEOTIDE SEQUENCE [LARGE SCALE GENOMIC DNA]</scope>
    <source>
        <strain evidence="4">KIRAN</strain>
    </source>
</reference>
<gene>
    <name evidence="3" type="ORF">D1627_05150</name>
</gene>
<dbReference type="EMBL" id="QWGE01000002">
    <property type="protein sequence ID" value="RIJ41431.1"/>
    <property type="molecule type" value="Genomic_DNA"/>
</dbReference>
<keyword evidence="1" id="KW-0812">Transmembrane</keyword>
<keyword evidence="1" id="KW-0472">Membrane</keyword>